<dbReference type="PANTHER" id="PTHR31571:SF1">
    <property type="entry name" value="ALTERED INHERITANCE OF MITOCHONDRIA PROTEIN 6"/>
    <property type="match status" value="1"/>
</dbReference>
<protein>
    <recommendedName>
        <fullName evidence="2">Altered inheritance of mitochondria protein 6</fullName>
    </recommendedName>
</protein>
<feature type="region of interest" description="Disordered" evidence="3">
    <location>
        <begin position="38"/>
        <end position="59"/>
    </location>
</feature>
<keyword evidence="4" id="KW-0812">Transmembrane</keyword>
<dbReference type="Proteomes" id="UP000288859">
    <property type="component" value="Unassembled WGS sequence"/>
</dbReference>
<reference evidence="5 6" key="1">
    <citation type="submission" date="2017-03" db="EMBL/GenBank/DDBJ databases">
        <title>Genomes of endolithic fungi from Antarctica.</title>
        <authorList>
            <person name="Coleine C."/>
            <person name="Masonjones S."/>
            <person name="Stajich J.E."/>
        </authorList>
    </citation>
    <scope>NUCLEOTIDE SEQUENCE [LARGE SCALE GENOMIC DNA]</scope>
    <source>
        <strain evidence="5 6">CCFEE 6314</strain>
    </source>
</reference>
<feature type="region of interest" description="Disordered" evidence="3">
    <location>
        <begin position="368"/>
        <end position="407"/>
    </location>
</feature>
<dbReference type="OrthoDB" id="4153866at2759"/>
<feature type="transmembrane region" description="Helical" evidence="4">
    <location>
        <begin position="133"/>
        <end position="161"/>
    </location>
</feature>
<evidence type="ECO:0000256" key="2">
    <source>
        <dbReference type="ARBA" id="ARBA00014286"/>
    </source>
</evidence>
<dbReference type="EMBL" id="NAJM01000021">
    <property type="protein sequence ID" value="RVX70727.1"/>
    <property type="molecule type" value="Genomic_DNA"/>
</dbReference>
<evidence type="ECO:0000313" key="6">
    <source>
        <dbReference type="Proteomes" id="UP000288859"/>
    </source>
</evidence>
<accession>A0A438N4R6</accession>
<dbReference type="VEuPathDB" id="FungiDB:PV10_05119"/>
<dbReference type="CDD" id="cd08577">
    <property type="entry name" value="PI-PLCc_GDPD_SF_unchar3"/>
    <property type="match status" value="1"/>
</dbReference>
<keyword evidence="4" id="KW-0472">Membrane</keyword>
<evidence type="ECO:0000256" key="1">
    <source>
        <dbReference type="ARBA" id="ARBA00008858"/>
    </source>
</evidence>
<dbReference type="PANTHER" id="PTHR31571">
    <property type="entry name" value="ALTERED INHERITANCE OF MITOCHONDRIA PROTEIN 6"/>
    <property type="match status" value="1"/>
</dbReference>
<dbReference type="AlphaFoldDB" id="A0A438N4R6"/>
<comment type="caution">
    <text evidence="5">The sequence shown here is derived from an EMBL/GenBank/DDBJ whole genome shotgun (WGS) entry which is preliminary data.</text>
</comment>
<dbReference type="GO" id="GO:0008081">
    <property type="term" value="F:phosphoric diester hydrolase activity"/>
    <property type="evidence" value="ECO:0007669"/>
    <property type="project" value="InterPro"/>
</dbReference>
<evidence type="ECO:0000256" key="3">
    <source>
        <dbReference type="SAM" id="MobiDB-lite"/>
    </source>
</evidence>
<dbReference type="InterPro" id="IPR051236">
    <property type="entry name" value="HAT_RTT109-like"/>
</dbReference>
<comment type="similarity">
    <text evidence="1">Belongs to the AIM6 family.</text>
</comment>
<name>A0A438N4R6_EXOME</name>
<evidence type="ECO:0000313" key="5">
    <source>
        <dbReference type="EMBL" id="RVX70727.1"/>
    </source>
</evidence>
<dbReference type="InterPro" id="IPR017946">
    <property type="entry name" value="PLC-like_Pdiesterase_TIM-brl"/>
</dbReference>
<organism evidence="5 6">
    <name type="scientific">Exophiala mesophila</name>
    <name type="common">Black yeast-like fungus</name>
    <dbReference type="NCBI Taxonomy" id="212818"/>
    <lineage>
        <taxon>Eukaryota</taxon>
        <taxon>Fungi</taxon>
        <taxon>Dikarya</taxon>
        <taxon>Ascomycota</taxon>
        <taxon>Pezizomycotina</taxon>
        <taxon>Eurotiomycetes</taxon>
        <taxon>Chaetothyriomycetidae</taxon>
        <taxon>Chaetothyriales</taxon>
        <taxon>Herpotrichiellaceae</taxon>
        <taxon>Exophiala</taxon>
    </lineage>
</organism>
<sequence length="522" mass="59341">MPQPSLSPFRDFRNGLETAFHNESSPDLERVPFLTQEPSFKRSPDLENGVFRSPTTQSPESLKNFPVSITRFTLHHDSESSYGDDLTSSKSSRRFPRLDFCTRCFRLGRRNHKTDLEYDQPHKSNRLSPLRRVLRLLAIALMLLGIVEFIILACGVLTAFFPDEFDDSFEAISSTEYVPSQLGRWPTDFSGDVQPVACHSHNDYWRKEPLFSALNAGCTGVEADVWLFDDDLFVGHSTASLTPERTLRNLYIDPLLEILEKQNPITNFHPSLDTPRNGVFDTEPSRSLVLLIDFKTDGPTLWPVVSDQLQPLRDLNYLTYFNGSTVIEGPITVVATGHAPFNSVVANSHYRDIFFDAPLEFMERLMETKTPSGVPAQESSVDSPRDIPIDEELPSSHNQGQGYSGSAPLNPAVYSPANSYYASVDFRRVIGFPWRGHLSRSQKDKLRKQIAGAHSRGLKVRYWNVPDWPKGLRNYLWRVLVREGVDYLSVDDLHSATTGKWGWGDKTPWWRGSWKFWHAPTS</sequence>
<evidence type="ECO:0000256" key="4">
    <source>
        <dbReference type="SAM" id="Phobius"/>
    </source>
</evidence>
<dbReference type="GO" id="GO:0006629">
    <property type="term" value="P:lipid metabolic process"/>
    <property type="evidence" value="ECO:0007669"/>
    <property type="project" value="InterPro"/>
</dbReference>
<keyword evidence="4" id="KW-1133">Transmembrane helix</keyword>
<dbReference type="SUPFAM" id="SSF51695">
    <property type="entry name" value="PLC-like phosphodiesterases"/>
    <property type="match status" value="1"/>
</dbReference>
<gene>
    <name evidence="5" type="ORF">B0A52_05377</name>
</gene>
<dbReference type="InterPro" id="IPR039559">
    <property type="entry name" value="AIM6_PI-PLC-like_dom"/>
</dbReference>
<proteinExistence type="inferred from homology"/>